<organism evidence="1 2">
    <name type="scientific">Caerostris darwini</name>
    <dbReference type="NCBI Taxonomy" id="1538125"/>
    <lineage>
        <taxon>Eukaryota</taxon>
        <taxon>Metazoa</taxon>
        <taxon>Ecdysozoa</taxon>
        <taxon>Arthropoda</taxon>
        <taxon>Chelicerata</taxon>
        <taxon>Arachnida</taxon>
        <taxon>Araneae</taxon>
        <taxon>Araneomorphae</taxon>
        <taxon>Entelegynae</taxon>
        <taxon>Araneoidea</taxon>
        <taxon>Araneidae</taxon>
        <taxon>Caerostris</taxon>
    </lineage>
</organism>
<gene>
    <name evidence="1" type="ORF">CDAR_216431</name>
</gene>
<protein>
    <submittedName>
        <fullName evidence="1">Uncharacterized protein</fullName>
    </submittedName>
</protein>
<dbReference type="Proteomes" id="UP001054837">
    <property type="component" value="Unassembled WGS sequence"/>
</dbReference>
<reference evidence="1 2" key="1">
    <citation type="submission" date="2021-06" db="EMBL/GenBank/DDBJ databases">
        <title>Caerostris darwini draft genome.</title>
        <authorList>
            <person name="Kono N."/>
            <person name="Arakawa K."/>
        </authorList>
    </citation>
    <scope>NUCLEOTIDE SEQUENCE [LARGE SCALE GENOMIC DNA]</scope>
</reference>
<evidence type="ECO:0000313" key="2">
    <source>
        <dbReference type="Proteomes" id="UP001054837"/>
    </source>
</evidence>
<dbReference type="EMBL" id="BPLQ01011003">
    <property type="protein sequence ID" value="GIY54919.1"/>
    <property type="molecule type" value="Genomic_DNA"/>
</dbReference>
<keyword evidence="2" id="KW-1185">Reference proteome</keyword>
<comment type="caution">
    <text evidence="1">The sequence shown here is derived from an EMBL/GenBank/DDBJ whole genome shotgun (WGS) entry which is preliminary data.</text>
</comment>
<proteinExistence type="predicted"/>
<evidence type="ECO:0000313" key="1">
    <source>
        <dbReference type="EMBL" id="GIY54919.1"/>
    </source>
</evidence>
<sequence>MQKLSNVFIYSETYTTQTAFGVPFLIEDLWPNQLALLQMEKCFPSFAAIIYLTQLQPVVEELRSDSVTVINNQQTQTDSKTTNRNFWQGFKEACVKCD</sequence>
<dbReference type="AlphaFoldDB" id="A0AAV4UB69"/>
<name>A0AAV4UB69_9ARAC</name>
<accession>A0AAV4UB69</accession>